<dbReference type="Proteomes" id="UP000598174">
    <property type="component" value="Unassembled WGS sequence"/>
</dbReference>
<proteinExistence type="predicted"/>
<comment type="caution">
    <text evidence="1">The sequence shown here is derived from an EMBL/GenBank/DDBJ whole genome shotgun (WGS) entry which is preliminary data.</text>
</comment>
<keyword evidence="2" id="KW-1185">Reference proteome</keyword>
<gene>
    <name evidence="1" type="ORF">Afe05nite_43350</name>
</gene>
<organism evidence="1 2">
    <name type="scientific">Paractinoplanes ferrugineus</name>
    <dbReference type="NCBI Taxonomy" id="113564"/>
    <lineage>
        <taxon>Bacteria</taxon>
        <taxon>Bacillati</taxon>
        <taxon>Actinomycetota</taxon>
        <taxon>Actinomycetes</taxon>
        <taxon>Micromonosporales</taxon>
        <taxon>Micromonosporaceae</taxon>
        <taxon>Paractinoplanes</taxon>
    </lineage>
</organism>
<accession>A0A919MHC2</accession>
<evidence type="ECO:0000313" key="2">
    <source>
        <dbReference type="Proteomes" id="UP000598174"/>
    </source>
</evidence>
<reference evidence="1" key="1">
    <citation type="submission" date="2021-01" db="EMBL/GenBank/DDBJ databases">
        <title>Whole genome shotgun sequence of Actinoplanes ferrugineus NBRC 15555.</title>
        <authorList>
            <person name="Komaki H."/>
            <person name="Tamura T."/>
        </authorList>
    </citation>
    <scope>NUCLEOTIDE SEQUENCE</scope>
    <source>
        <strain evidence="1">NBRC 15555</strain>
    </source>
</reference>
<evidence type="ECO:0000313" key="1">
    <source>
        <dbReference type="EMBL" id="GIE12495.1"/>
    </source>
</evidence>
<name>A0A919MHC2_9ACTN</name>
<dbReference type="AlphaFoldDB" id="A0A919MHC2"/>
<dbReference type="EMBL" id="BOMM01000039">
    <property type="protein sequence ID" value="GIE12495.1"/>
    <property type="molecule type" value="Genomic_DNA"/>
</dbReference>
<protein>
    <submittedName>
        <fullName evidence="1">Uncharacterized protein</fullName>
    </submittedName>
</protein>
<sequence>MWEPLLVTGSSAREYTYEEFNSFVRRFHQEALLKAVAQRSLRVPLRLSSDDRSTLLFQQTPPWALAAVAKASILHGNAYRSAQPREQHIVTACQMHENLVPEELEHSELNSPFAIMARTLYEQFPYQEHGLAELARPVAFFDDYAGDRHLEVNPKEAMTHLVGAPTVTATGIVVMLAASAEHNSGFFDPAWLDQPQFAELLTVLPRDEILAVIHAVFAQTMAEFRQENAVAEQRTPLPHLDRYAFNPLTSRPFVRLSDGRLIAPVRHLIPRRLTPLELYYVGLARWGTSFTRELGYLHEDYVGRQFATVPDAQVYPEIMYRERKQQVASTDWFVVFDDLVLLIETKATRSPLAARAADITVQDAYGKTLGEAFSQLGRTLDKIRAKAPEFADIPTDRPFIGLVATLDPWYFANSLGRTFLPTPALPTLVAPLRDIEHLISIGQRRSVSAILQEILAAGDERQTWELGTALQNYSVPGDRNPLLEEAFNRLPIRNGGAEAAGRA</sequence>